<feature type="region of interest" description="Disordered" evidence="1">
    <location>
        <begin position="1"/>
        <end position="76"/>
    </location>
</feature>
<name>A0AAV6PCZ6_SOLSE</name>
<keyword evidence="3" id="KW-1185">Reference proteome</keyword>
<evidence type="ECO:0000313" key="2">
    <source>
        <dbReference type="EMBL" id="KAG7458340.1"/>
    </source>
</evidence>
<comment type="caution">
    <text evidence="2">The sequence shown here is derived from an EMBL/GenBank/DDBJ whole genome shotgun (WGS) entry which is preliminary data.</text>
</comment>
<gene>
    <name evidence="2" type="ORF">JOB18_018801</name>
</gene>
<evidence type="ECO:0000256" key="1">
    <source>
        <dbReference type="SAM" id="MobiDB-lite"/>
    </source>
</evidence>
<proteinExistence type="predicted"/>
<dbReference type="AlphaFoldDB" id="A0AAV6PCZ6"/>
<feature type="compositionally biased region" description="Basic and acidic residues" evidence="1">
    <location>
        <begin position="16"/>
        <end position="27"/>
    </location>
</feature>
<evidence type="ECO:0000313" key="3">
    <source>
        <dbReference type="Proteomes" id="UP000693946"/>
    </source>
</evidence>
<dbReference type="EMBL" id="JAGKHQ010001321">
    <property type="protein sequence ID" value="KAG7458340.1"/>
    <property type="molecule type" value="Genomic_DNA"/>
</dbReference>
<sequence>MDAEQNDGLGARHLSQIKEESESREHSTCFLPPIARRRHTGGRGPVVDEVEGQEVEGQQEVSGAAPLSDQQREVEDNRSLLEELGRIEAELRETLRLDMERQQEAEFLHQQENMTLWQNLCYLSLSQRVAKPWVSSYFRTFPMHIYCLPVQAAGHQRRRRGLKKKK</sequence>
<accession>A0AAV6PCZ6</accession>
<organism evidence="2 3">
    <name type="scientific">Solea senegalensis</name>
    <name type="common">Senegalese sole</name>
    <dbReference type="NCBI Taxonomy" id="28829"/>
    <lineage>
        <taxon>Eukaryota</taxon>
        <taxon>Metazoa</taxon>
        <taxon>Chordata</taxon>
        <taxon>Craniata</taxon>
        <taxon>Vertebrata</taxon>
        <taxon>Euteleostomi</taxon>
        <taxon>Actinopterygii</taxon>
        <taxon>Neopterygii</taxon>
        <taxon>Teleostei</taxon>
        <taxon>Neoteleostei</taxon>
        <taxon>Acanthomorphata</taxon>
        <taxon>Carangaria</taxon>
        <taxon>Pleuronectiformes</taxon>
        <taxon>Pleuronectoidei</taxon>
        <taxon>Soleidae</taxon>
        <taxon>Solea</taxon>
    </lineage>
</organism>
<reference evidence="2 3" key="1">
    <citation type="journal article" date="2021" name="Sci. Rep.">
        <title>Chromosome anchoring in Senegalese sole (Solea senegalensis) reveals sex-associated markers and genome rearrangements in flatfish.</title>
        <authorList>
            <person name="Guerrero-Cozar I."/>
            <person name="Gomez-Garrido J."/>
            <person name="Berbel C."/>
            <person name="Martinez-Blanch J.F."/>
            <person name="Alioto T."/>
            <person name="Claros M.G."/>
            <person name="Gagnaire P.A."/>
            <person name="Manchado M."/>
        </authorList>
    </citation>
    <scope>NUCLEOTIDE SEQUENCE [LARGE SCALE GENOMIC DNA]</scope>
    <source>
        <strain evidence="2">Sse05_10M</strain>
    </source>
</reference>
<dbReference type="Proteomes" id="UP000693946">
    <property type="component" value="Unassembled WGS sequence"/>
</dbReference>
<protein>
    <submittedName>
        <fullName evidence="2">Uncharacterized protein</fullName>
    </submittedName>
</protein>